<reference evidence="2 3" key="1">
    <citation type="submission" date="2025-04" db="UniProtKB">
        <authorList>
            <consortium name="RefSeq"/>
        </authorList>
    </citation>
    <scope>IDENTIFICATION</scope>
</reference>
<dbReference type="SUPFAM" id="SSF52540">
    <property type="entry name" value="P-loop containing nucleoside triphosphate hydrolases"/>
    <property type="match status" value="1"/>
</dbReference>
<accession>A0A8B7YXL2</accession>
<dbReference type="RefSeq" id="XP_022098075.1">
    <property type="nucleotide sequence ID" value="XM_022242383.1"/>
</dbReference>
<dbReference type="OrthoDB" id="416710at2759"/>
<evidence type="ECO:0000313" key="1">
    <source>
        <dbReference type="Proteomes" id="UP000694845"/>
    </source>
</evidence>
<dbReference type="OMA" id="ITEIPWH"/>
<sequence length="270" mass="30750">MADMKPKRLALWTHPRSLSTAMVMSFANYGSVEVFFEMYGGAFAFGPEKKMATPMPVPMEEHLTFDAVRCQLETAYPERDLVFMKDHALSLDGKYERLPVGFCHTFLIREPAQTVLSNYKMGLRGGLSTDQFLQMTQLVLGKTQGYKELVELVEHVEGTLQQRAVVLDADDLRRNPEGMLRVYCQAVDLPFRDSLLKWDPITEIPWNIPKSLLAFNQANGAYENALKSTGWIPPNPNPPDLSDFPKPLLDLMEEARPFYKKLYAKRLQLA</sequence>
<protein>
    <submittedName>
        <fullName evidence="2 3">Branched-chain-amino-acid aminotransferase-like protein 2</fullName>
    </submittedName>
</protein>
<dbReference type="KEGG" id="aplc:110983261"/>
<gene>
    <name evidence="2 3" type="primary">LOC110983261</name>
</gene>
<dbReference type="Pfam" id="PF19798">
    <property type="entry name" value="Sulfotransfer_5"/>
    <property type="match status" value="1"/>
</dbReference>
<dbReference type="InterPro" id="IPR027417">
    <property type="entry name" value="P-loop_NTPase"/>
</dbReference>
<keyword evidence="1" id="KW-1185">Reference proteome</keyword>
<dbReference type="Proteomes" id="UP000694845">
    <property type="component" value="Unplaced"/>
</dbReference>
<evidence type="ECO:0000313" key="2">
    <source>
        <dbReference type="RefSeq" id="XP_022098074.1"/>
    </source>
</evidence>
<organism evidence="1 2">
    <name type="scientific">Acanthaster planci</name>
    <name type="common">Crown-of-thorns starfish</name>
    <dbReference type="NCBI Taxonomy" id="133434"/>
    <lineage>
        <taxon>Eukaryota</taxon>
        <taxon>Metazoa</taxon>
        <taxon>Echinodermata</taxon>
        <taxon>Eleutherozoa</taxon>
        <taxon>Asterozoa</taxon>
        <taxon>Asteroidea</taxon>
        <taxon>Valvatacea</taxon>
        <taxon>Valvatida</taxon>
        <taxon>Acanthasteridae</taxon>
        <taxon>Acanthaster</taxon>
    </lineage>
</organism>
<dbReference type="Gene3D" id="3.40.50.300">
    <property type="entry name" value="P-loop containing nucleotide triphosphate hydrolases"/>
    <property type="match status" value="1"/>
</dbReference>
<dbReference type="GeneID" id="110983261"/>
<dbReference type="RefSeq" id="XP_022098074.1">
    <property type="nucleotide sequence ID" value="XM_022242382.1"/>
</dbReference>
<dbReference type="AlphaFoldDB" id="A0A8B7YXL2"/>
<name>A0A8B7YXL2_ACAPL</name>
<proteinExistence type="predicted"/>
<evidence type="ECO:0000313" key="3">
    <source>
        <dbReference type="RefSeq" id="XP_022098075.1"/>
    </source>
</evidence>
<dbReference type="PANTHER" id="PTHR48312">
    <property type="match status" value="1"/>
</dbReference>
<dbReference type="PANTHER" id="PTHR48312:SF1">
    <property type="entry name" value="SULFOTRANSFERASE"/>
    <property type="match status" value="1"/>
</dbReference>